<protein>
    <submittedName>
        <fullName evidence="2">Uncharacterized protein</fullName>
    </submittedName>
</protein>
<dbReference type="InParanoid" id="L7JTC9"/>
<reference evidence="2 3" key="1">
    <citation type="journal article" date="2012" name="PLoS Pathog.">
        <title>The genome of the obligate intracellular parasite Trachipleistophora hominis: new insights into microsporidian genome dynamics and reductive evolution.</title>
        <authorList>
            <person name="Heinz E."/>
            <person name="Williams T.A."/>
            <person name="Nakjang S."/>
            <person name="Noel C.J."/>
            <person name="Swan D.C."/>
            <person name="Goldberg A.V."/>
            <person name="Harris S.R."/>
            <person name="Weinmaier T."/>
            <person name="Markert S."/>
            <person name="Becher D."/>
            <person name="Bernhardt J."/>
            <person name="Dagan T."/>
            <person name="Hacker C."/>
            <person name="Lucocq J.M."/>
            <person name="Schweder T."/>
            <person name="Rattei T."/>
            <person name="Hall N."/>
            <person name="Hirt R.P."/>
            <person name="Embley T.M."/>
        </authorList>
    </citation>
    <scope>NUCLEOTIDE SEQUENCE [LARGE SCALE GENOMIC DNA]</scope>
</reference>
<dbReference type="EMBL" id="JH994028">
    <property type="protein sequence ID" value="ELQ74713.1"/>
    <property type="molecule type" value="Genomic_DNA"/>
</dbReference>
<dbReference type="HOGENOM" id="CLU_1147932_0_0_1"/>
<name>L7JTC9_TRAHO</name>
<dbReference type="OMA" id="KYEKKFM"/>
<accession>L7JTC9</accession>
<sequence length="241" mass="26911">MKNLLYLIILIVGVVALVAIIVFVYGYSQAKKYEKKFMEQIEENYNSIQANDSTKDIMSEVKVLLFYKDGANNGRIVVKGVSATGAFKDLKDQNMKKSEDFLKDIKDAENLMNPDDTSAGLAFDADKIPSMSKSQPALSGIGSMFKKFNVFSYNSVIKDLKARIKEIDNTKCPAVMLFIEAESIGASSYLIDDKAKGKFKENSKAKHKTFKSVEHKGKKVTNMLTHYLLKEVLSESGNTED</sequence>
<evidence type="ECO:0000313" key="2">
    <source>
        <dbReference type="EMBL" id="ELQ74713.1"/>
    </source>
</evidence>
<dbReference type="VEuPathDB" id="MicrosporidiaDB:THOM_2354"/>
<dbReference type="Proteomes" id="UP000011185">
    <property type="component" value="Unassembled WGS sequence"/>
</dbReference>
<keyword evidence="1" id="KW-0812">Transmembrane</keyword>
<feature type="transmembrane region" description="Helical" evidence="1">
    <location>
        <begin position="6"/>
        <end position="28"/>
    </location>
</feature>
<evidence type="ECO:0000313" key="3">
    <source>
        <dbReference type="Proteomes" id="UP000011185"/>
    </source>
</evidence>
<evidence type="ECO:0000256" key="1">
    <source>
        <dbReference type="SAM" id="Phobius"/>
    </source>
</evidence>
<proteinExistence type="predicted"/>
<dbReference type="AlphaFoldDB" id="L7JTC9"/>
<keyword evidence="1" id="KW-1133">Transmembrane helix</keyword>
<gene>
    <name evidence="2" type="ORF">THOM_2354</name>
</gene>
<dbReference type="OrthoDB" id="10439457at2759"/>
<keyword evidence="1" id="KW-0472">Membrane</keyword>
<keyword evidence="3" id="KW-1185">Reference proteome</keyword>
<organism evidence="2 3">
    <name type="scientific">Trachipleistophora hominis</name>
    <name type="common">Microsporidian parasite</name>
    <dbReference type="NCBI Taxonomy" id="72359"/>
    <lineage>
        <taxon>Eukaryota</taxon>
        <taxon>Fungi</taxon>
        <taxon>Fungi incertae sedis</taxon>
        <taxon>Microsporidia</taxon>
        <taxon>Pleistophoridae</taxon>
        <taxon>Trachipleistophora</taxon>
    </lineage>
</organism>